<dbReference type="RefSeq" id="WP_126788385.1">
    <property type="nucleotide sequence ID" value="NZ_PIPO01000001.1"/>
</dbReference>
<dbReference type="Pfam" id="PF01435">
    <property type="entry name" value="Peptidase_M48"/>
    <property type="match status" value="1"/>
</dbReference>
<dbReference type="GO" id="GO:0016020">
    <property type="term" value="C:membrane"/>
    <property type="evidence" value="ECO:0007669"/>
    <property type="project" value="TreeGrafter"/>
</dbReference>
<comment type="caution">
    <text evidence="9">The sequence shown here is derived from an EMBL/GenBank/DDBJ whole genome shotgun (WGS) entry which is preliminary data.</text>
</comment>
<dbReference type="InterPro" id="IPR051156">
    <property type="entry name" value="Mito/Outer_Membr_Metalloprot"/>
</dbReference>
<dbReference type="Gene3D" id="3.30.2010.10">
    <property type="entry name" value="Metalloproteases ('zincins'), catalytic domain"/>
    <property type="match status" value="1"/>
</dbReference>
<dbReference type="Proteomes" id="UP000287823">
    <property type="component" value="Unassembled WGS sequence"/>
</dbReference>
<feature type="signal peptide" evidence="7">
    <location>
        <begin position="1"/>
        <end position="20"/>
    </location>
</feature>
<keyword evidence="3 6" id="KW-0378">Hydrolase</keyword>
<evidence type="ECO:0000256" key="4">
    <source>
        <dbReference type="ARBA" id="ARBA00022833"/>
    </source>
</evidence>
<evidence type="ECO:0000313" key="10">
    <source>
        <dbReference type="Proteomes" id="UP000287823"/>
    </source>
</evidence>
<sequence length="280" mass="30460">MKSIVSKLTVSVLALGIVAACSTSPTGRSQLNLLSSSQLNQMGADSWNEIRQQEALLQDAEADRYIQCITDALVEVLPEEYQIDSWEVEIFDSEMVNAFALPGGYIGMYVGMMRLADNQHQLAAVMGHEIGHVMAEHSNERVSQNLLVTAGLLGADFAFADRSPQQRSLIMAGLGIGAQVGYMLPYSRRHESEADEIGMELMADAGFDPKEAPKLWQNMQALGSGGTPEMLSTHPSPGSRIDALNEQLPSVMPAYEARLAERAAPTCKAPEWAHKEKPEA</sequence>
<protein>
    <submittedName>
        <fullName evidence="9">Peptidase</fullName>
    </submittedName>
</protein>
<evidence type="ECO:0000256" key="2">
    <source>
        <dbReference type="ARBA" id="ARBA00022723"/>
    </source>
</evidence>
<comment type="similarity">
    <text evidence="6">Belongs to the peptidase M48 family.</text>
</comment>
<dbReference type="CDD" id="cd07331">
    <property type="entry name" value="M48C_Oma1_like"/>
    <property type="match status" value="1"/>
</dbReference>
<keyword evidence="10" id="KW-1185">Reference proteome</keyword>
<dbReference type="PANTHER" id="PTHR22726:SF24">
    <property type="entry name" value="M48 FAMILY METALLOPEPTIDASE"/>
    <property type="match status" value="1"/>
</dbReference>
<evidence type="ECO:0000256" key="3">
    <source>
        <dbReference type="ARBA" id="ARBA00022801"/>
    </source>
</evidence>
<name>A0A432WLD4_9GAMM</name>
<evidence type="ECO:0000256" key="5">
    <source>
        <dbReference type="ARBA" id="ARBA00023049"/>
    </source>
</evidence>
<keyword evidence="5 6" id="KW-0482">Metalloprotease</keyword>
<evidence type="ECO:0000256" key="1">
    <source>
        <dbReference type="ARBA" id="ARBA00022670"/>
    </source>
</evidence>
<keyword evidence="4 6" id="KW-0862">Zinc</keyword>
<organism evidence="9 10">
    <name type="scientific">Aliidiomarina soli</name>
    <dbReference type="NCBI Taxonomy" id="1928574"/>
    <lineage>
        <taxon>Bacteria</taxon>
        <taxon>Pseudomonadati</taxon>
        <taxon>Pseudomonadota</taxon>
        <taxon>Gammaproteobacteria</taxon>
        <taxon>Alteromonadales</taxon>
        <taxon>Idiomarinaceae</taxon>
        <taxon>Aliidiomarina</taxon>
    </lineage>
</organism>
<dbReference type="InterPro" id="IPR001915">
    <property type="entry name" value="Peptidase_M48"/>
</dbReference>
<keyword evidence="2" id="KW-0479">Metal-binding</keyword>
<dbReference type="PROSITE" id="PS51257">
    <property type="entry name" value="PROKAR_LIPOPROTEIN"/>
    <property type="match status" value="1"/>
</dbReference>
<evidence type="ECO:0000259" key="8">
    <source>
        <dbReference type="Pfam" id="PF01435"/>
    </source>
</evidence>
<feature type="chain" id="PRO_5019419142" evidence="7">
    <location>
        <begin position="21"/>
        <end position="280"/>
    </location>
</feature>
<proteinExistence type="inferred from homology"/>
<evidence type="ECO:0000256" key="7">
    <source>
        <dbReference type="SAM" id="SignalP"/>
    </source>
</evidence>
<evidence type="ECO:0000256" key="6">
    <source>
        <dbReference type="RuleBase" id="RU003983"/>
    </source>
</evidence>
<gene>
    <name evidence="9" type="ORF">CWE14_00450</name>
</gene>
<dbReference type="EMBL" id="PIPO01000001">
    <property type="protein sequence ID" value="RUO34517.1"/>
    <property type="molecule type" value="Genomic_DNA"/>
</dbReference>
<accession>A0A432WLD4</accession>
<comment type="cofactor">
    <cofactor evidence="6">
        <name>Zn(2+)</name>
        <dbReference type="ChEBI" id="CHEBI:29105"/>
    </cofactor>
    <text evidence="6">Binds 1 zinc ion per subunit.</text>
</comment>
<dbReference type="GO" id="GO:0004222">
    <property type="term" value="F:metalloendopeptidase activity"/>
    <property type="evidence" value="ECO:0007669"/>
    <property type="project" value="InterPro"/>
</dbReference>
<dbReference type="PANTHER" id="PTHR22726">
    <property type="entry name" value="METALLOENDOPEPTIDASE OMA1"/>
    <property type="match status" value="1"/>
</dbReference>
<evidence type="ECO:0000313" key="9">
    <source>
        <dbReference type="EMBL" id="RUO34517.1"/>
    </source>
</evidence>
<reference evidence="9 10" key="1">
    <citation type="journal article" date="2011" name="Front. Microbiol.">
        <title>Genomic signatures of strain selection and enhancement in Bacillus atrophaeus var. globigii, a historical biowarfare simulant.</title>
        <authorList>
            <person name="Gibbons H.S."/>
            <person name="Broomall S.M."/>
            <person name="McNew L.A."/>
            <person name="Daligault H."/>
            <person name="Chapman C."/>
            <person name="Bruce D."/>
            <person name="Karavis M."/>
            <person name="Krepps M."/>
            <person name="McGregor P.A."/>
            <person name="Hong C."/>
            <person name="Park K.H."/>
            <person name="Akmal A."/>
            <person name="Feldman A."/>
            <person name="Lin J.S."/>
            <person name="Chang W.E."/>
            <person name="Higgs B.W."/>
            <person name="Demirev P."/>
            <person name="Lindquist J."/>
            <person name="Liem A."/>
            <person name="Fochler E."/>
            <person name="Read T.D."/>
            <person name="Tapia R."/>
            <person name="Johnson S."/>
            <person name="Bishop-Lilly K.A."/>
            <person name="Detter C."/>
            <person name="Han C."/>
            <person name="Sozhamannan S."/>
            <person name="Rosenzweig C.N."/>
            <person name="Skowronski E.W."/>
        </authorList>
    </citation>
    <scope>NUCLEOTIDE SEQUENCE [LARGE SCALE GENOMIC DNA]</scope>
    <source>
        <strain evidence="9 10">Y4G10-17</strain>
    </source>
</reference>
<keyword evidence="1 6" id="KW-0645">Protease</keyword>
<dbReference type="AlphaFoldDB" id="A0A432WLD4"/>
<dbReference type="GO" id="GO:0051603">
    <property type="term" value="P:proteolysis involved in protein catabolic process"/>
    <property type="evidence" value="ECO:0007669"/>
    <property type="project" value="TreeGrafter"/>
</dbReference>
<dbReference type="GO" id="GO:0046872">
    <property type="term" value="F:metal ion binding"/>
    <property type="evidence" value="ECO:0007669"/>
    <property type="project" value="UniProtKB-KW"/>
</dbReference>
<feature type="domain" description="Peptidase M48" evidence="8">
    <location>
        <begin position="63"/>
        <end position="246"/>
    </location>
</feature>
<keyword evidence="7" id="KW-0732">Signal</keyword>